<name>A0ABM9Q385_9ENTR</name>
<feature type="transmembrane region" description="Helical" evidence="1">
    <location>
        <begin position="38"/>
        <end position="55"/>
    </location>
</feature>
<feature type="transmembrane region" description="Helical" evidence="1">
    <location>
        <begin position="64"/>
        <end position="82"/>
    </location>
</feature>
<keyword evidence="3" id="KW-1185">Reference proteome</keyword>
<dbReference type="InterPro" id="IPR020368">
    <property type="entry name" value="Uncharacterised_YbjM"/>
</dbReference>
<evidence type="ECO:0000256" key="1">
    <source>
        <dbReference type="SAM" id="Phobius"/>
    </source>
</evidence>
<dbReference type="Proteomes" id="UP000009342">
    <property type="component" value="Unassembled WGS sequence"/>
</dbReference>
<evidence type="ECO:0000313" key="2">
    <source>
        <dbReference type="EMBL" id="CCJ79833.1"/>
    </source>
</evidence>
<protein>
    <submittedName>
        <fullName evidence="2">Inner membrane protein</fullName>
    </submittedName>
</protein>
<sequence length="125" mass="14065">MRRHSRAATACCFILFLAVFIAQKRVLYSFTPLTGSMDLGILFFMLPGALAGVFARRGRELKPLLGALVAAPVCLVLLHLWGGAGRSFWQELAWIFSALFWCSFGSLCWLFLLTLLRRRNGINRL</sequence>
<organism evidence="2 3">
    <name type="scientific">Cronobacter dublinensis 1210</name>
    <dbReference type="NCBI Taxonomy" id="1208656"/>
    <lineage>
        <taxon>Bacteria</taxon>
        <taxon>Pseudomonadati</taxon>
        <taxon>Pseudomonadota</taxon>
        <taxon>Gammaproteobacteria</taxon>
        <taxon>Enterobacterales</taxon>
        <taxon>Enterobacteriaceae</taxon>
        <taxon>Cronobacter</taxon>
    </lineage>
</organism>
<evidence type="ECO:0000313" key="3">
    <source>
        <dbReference type="Proteomes" id="UP000009342"/>
    </source>
</evidence>
<keyword evidence="1" id="KW-1133">Transmembrane helix</keyword>
<feature type="transmembrane region" description="Helical" evidence="1">
    <location>
        <begin position="94"/>
        <end position="116"/>
    </location>
</feature>
<reference evidence="3" key="1">
    <citation type="journal article" date="2012" name="PLoS ONE">
        <title>Comparative analysis of genome sequences covering the seven cronobacter species.</title>
        <authorList>
            <person name="Joseph S."/>
            <person name="Desai P."/>
            <person name="Ji Y."/>
            <person name="Cummings C.A."/>
            <person name="Shih R."/>
            <person name="Degoricija L."/>
            <person name="Rico A."/>
            <person name="Brzoska P."/>
            <person name="Hamby S.E."/>
            <person name="Masood N."/>
            <person name="Hariri S."/>
            <person name="Sonbol H."/>
            <person name="Chuzhanova N."/>
            <person name="McClelland M."/>
            <person name="Furtado M.R."/>
            <person name="Forsythe S.J."/>
        </authorList>
    </citation>
    <scope>NUCLEOTIDE SEQUENCE [LARGE SCALE GENOMIC DNA]</scope>
    <source>
        <strain evidence="3">1210</strain>
    </source>
</reference>
<gene>
    <name evidence="2" type="ORF">BN134_539</name>
</gene>
<dbReference type="Pfam" id="PF11045">
    <property type="entry name" value="YbjM"/>
    <property type="match status" value="1"/>
</dbReference>
<keyword evidence="1" id="KW-0472">Membrane</keyword>
<comment type="caution">
    <text evidence="2">The sequence shown here is derived from an EMBL/GenBank/DDBJ whole genome shotgun (WGS) entry which is preliminary data.</text>
</comment>
<dbReference type="EMBL" id="CAKZ01000022">
    <property type="protein sequence ID" value="CCJ79833.1"/>
    <property type="molecule type" value="Genomic_DNA"/>
</dbReference>
<proteinExistence type="predicted"/>
<accession>A0ABM9Q385</accession>
<keyword evidence="1" id="KW-0812">Transmembrane</keyword>